<dbReference type="Gene3D" id="1.10.3300.10">
    <property type="entry name" value="Jann2411-like domain"/>
    <property type="match status" value="1"/>
</dbReference>
<dbReference type="PANTHER" id="PTHR35525:SF3">
    <property type="entry name" value="BLL6575 PROTEIN"/>
    <property type="match status" value="1"/>
</dbReference>
<dbReference type="STRING" id="1834181.A5880_002874"/>
<evidence type="ECO:0000259" key="1">
    <source>
        <dbReference type="Pfam" id="PF11706"/>
    </source>
</evidence>
<dbReference type="InterPro" id="IPR023286">
    <property type="entry name" value="ABATE_dom_sf"/>
</dbReference>
<sequence>MSHHFPDVSDCLILDFINTKISKNGKITELIESRSDLANWFDHEIKKNSRYSYQLSLFKPYFEKVDDHSTLIAFRELLYEKLSALIAGENTKIELLNLIKITTKVHPFSVEIINDTLSFIPIMIDYHSFESLILLDLAQLIANDDIHKLRRCTNPECVLLFVDRTGRRKWCSMKICGNRHKVEAFAKRKKQAPNEEI</sequence>
<dbReference type="PANTHER" id="PTHR35525">
    <property type="entry name" value="BLL6575 PROTEIN"/>
    <property type="match status" value="1"/>
</dbReference>
<dbReference type="InterPro" id="IPR010852">
    <property type="entry name" value="ABATE"/>
</dbReference>
<dbReference type="InterPro" id="IPR021005">
    <property type="entry name" value="Znf_CGNR"/>
</dbReference>
<evidence type="ECO:0000313" key="2">
    <source>
        <dbReference type="EMBL" id="OTO05699.1"/>
    </source>
</evidence>
<feature type="domain" description="Zinc finger CGNR" evidence="1">
    <location>
        <begin position="149"/>
        <end position="189"/>
    </location>
</feature>
<name>A0A242C6B7_9ENTE</name>
<reference evidence="2" key="1">
    <citation type="submission" date="2017-05" db="EMBL/GenBank/DDBJ databases">
        <title>The Genome Sequence of Enterococcus sp. 4G2_DIV0659.</title>
        <authorList>
            <consortium name="The Broad Institute Genomics Platform"/>
            <consortium name="The Broad Institute Genomic Center for Infectious Diseases"/>
            <person name="Earl A."/>
            <person name="Manson A."/>
            <person name="Schwartman J."/>
            <person name="Gilmore M."/>
            <person name="Abouelleil A."/>
            <person name="Cao P."/>
            <person name="Chapman S."/>
            <person name="Cusick C."/>
            <person name="Shea T."/>
            <person name="Young S."/>
            <person name="Neafsey D."/>
            <person name="Nusbaum C."/>
            <person name="Birren B."/>
        </authorList>
    </citation>
    <scope>NUCLEOTIDE SEQUENCE [LARGE SCALE GENOMIC DNA]</scope>
    <source>
        <strain evidence="2">4G2_DIV0659</strain>
    </source>
</reference>
<accession>A0A242C6B7</accession>
<dbReference type="Pfam" id="PF11706">
    <property type="entry name" value="zf-CGNR"/>
    <property type="match status" value="1"/>
</dbReference>
<organism evidence="2">
    <name type="scientific">Candidatus Enterococcus mansonii</name>
    <dbReference type="NCBI Taxonomy" id="1834181"/>
    <lineage>
        <taxon>Bacteria</taxon>
        <taxon>Bacillati</taxon>
        <taxon>Bacillota</taxon>
        <taxon>Bacilli</taxon>
        <taxon>Lactobacillales</taxon>
        <taxon>Enterococcaceae</taxon>
        <taxon>Enterococcus</taxon>
    </lineage>
</organism>
<dbReference type="EMBL" id="NGLE01000004">
    <property type="protein sequence ID" value="OTO05699.1"/>
    <property type="molecule type" value="Genomic_DNA"/>
</dbReference>
<dbReference type="OrthoDB" id="123307at2"/>
<dbReference type="AlphaFoldDB" id="A0A242C6B7"/>
<gene>
    <name evidence="2" type="ORF">A5880_002874</name>
</gene>
<proteinExistence type="predicted"/>
<protein>
    <recommendedName>
        <fullName evidence="1">Zinc finger CGNR domain-containing protein</fullName>
    </recommendedName>
</protein>
<comment type="caution">
    <text evidence="2">The sequence shown here is derived from an EMBL/GenBank/DDBJ whole genome shotgun (WGS) entry which is preliminary data.</text>
</comment>
<dbReference type="SUPFAM" id="SSF160904">
    <property type="entry name" value="Jann2411-like"/>
    <property type="match status" value="1"/>
</dbReference>